<comment type="cofactor">
    <cofactor evidence="1">
        <name>Cu(2+)</name>
        <dbReference type="ChEBI" id="CHEBI:29036"/>
    </cofactor>
</comment>
<dbReference type="GO" id="GO:0004497">
    <property type="term" value="F:monooxygenase activity"/>
    <property type="evidence" value="ECO:0007669"/>
    <property type="project" value="UniProtKB-KW"/>
</dbReference>
<keyword evidence="9" id="KW-1015">Disulfide bond</keyword>
<evidence type="ECO:0000256" key="6">
    <source>
        <dbReference type="ARBA" id="ARBA00023002"/>
    </source>
</evidence>
<protein>
    <submittedName>
        <fullName evidence="13">Uncharacterized protein</fullName>
    </submittedName>
</protein>
<dbReference type="Pfam" id="PF22810">
    <property type="entry name" value="LPMO_AA14"/>
    <property type="match status" value="1"/>
</dbReference>
<evidence type="ECO:0000256" key="4">
    <source>
        <dbReference type="ARBA" id="ARBA00022723"/>
    </source>
</evidence>
<evidence type="ECO:0000256" key="1">
    <source>
        <dbReference type="ARBA" id="ARBA00001973"/>
    </source>
</evidence>
<dbReference type="STRING" id="930990.A0A067MTX7"/>
<dbReference type="AlphaFoldDB" id="A0A067MTX7"/>
<evidence type="ECO:0000256" key="10">
    <source>
        <dbReference type="ARBA" id="ARBA00023180"/>
    </source>
</evidence>
<keyword evidence="3" id="KW-0964">Secreted</keyword>
<evidence type="ECO:0000313" key="13">
    <source>
        <dbReference type="EMBL" id="KDQ19064.1"/>
    </source>
</evidence>
<evidence type="ECO:0000256" key="11">
    <source>
        <dbReference type="ARBA" id="ARBA00046340"/>
    </source>
</evidence>
<gene>
    <name evidence="13" type="ORF">BOTBODRAFT_171020</name>
</gene>
<evidence type="ECO:0000256" key="5">
    <source>
        <dbReference type="ARBA" id="ARBA00022729"/>
    </source>
</evidence>
<keyword evidence="7" id="KW-0186">Copper</keyword>
<evidence type="ECO:0000313" key="14">
    <source>
        <dbReference type="Proteomes" id="UP000027195"/>
    </source>
</evidence>
<keyword evidence="5 12" id="KW-0732">Signal</keyword>
<comment type="subcellular location">
    <subcellularLocation>
        <location evidence="2">Secreted</location>
    </subcellularLocation>
</comment>
<organism evidence="13 14">
    <name type="scientific">Botryobasidium botryosum (strain FD-172 SS1)</name>
    <dbReference type="NCBI Taxonomy" id="930990"/>
    <lineage>
        <taxon>Eukaryota</taxon>
        <taxon>Fungi</taxon>
        <taxon>Dikarya</taxon>
        <taxon>Basidiomycota</taxon>
        <taxon>Agaricomycotina</taxon>
        <taxon>Agaricomycetes</taxon>
        <taxon>Cantharellales</taxon>
        <taxon>Botryobasidiaceae</taxon>
        <taxon>Botryobasidium</taxon>
    </lineage>
</organism>
<keyword evidence="4" id="KW-0479">Metal-binding</keyword>
<dbReference type="HOGENOM" id="CLU_030284_1_0_1"/>
<dbReference type="InParanoid" id="A0A067MTX7"/>
<name>A0A067MTX7_BOTB1</name>
<dbReference type="InterPro" id="IPR054497">
    <property type="entry name" value="LPMO_AA14"/>
</dbReference>
<keyword evidence="6" id="KW-0560">Oxidoreductase</keyword>
<dbReference type="Gene3D" id="2.70.50.70">
    <property type="match status" value="1"/>
</dbReference>
<keyword evidence="8" id="KW-0503">Monooxygenase</keyword>
<dbReference type="OrthoDB" id="2019572at2759"/>
<dbReference type="GO" id="GO:0046872">
    <property type="term" value="F:metal ion binding"/>
    <property type="evidence" value="ECO:0007669"/>
    <property type="project" value="UniProtKB-KW"/>
</dbReference>
<keyword evidence="10" id="KW-0325">Glycoprotein</keyword>
<dbReference type="EMBL" id="KL198020">
    <property type="protein sequence ID" value="KDQ19064.1"/>
    <property type="molecule type" value="Genomic_DNA"/>
</dbReference>
<dbReference type="GO" id="GO:0005576">
    <property type="term" value="C:extracellular region"/>
    <property type="evidence" value="ECO:0007669"/>
    <property type="project" value="UniProtKB-SubCell"/>
</dbReference>
<dbReference type="Proteomes" id="UP000027195">
    <property type="component" value="Unassembled WGS sequence"/>
</dbReference>
<comment type="similarity">
    <text evidence="11">Belongs to the polysaccharide monooxygenase AA14 family.</text>
</comment>
<evidence type="ECO:0000256" key="9">
    <source>
        <dbReference type="ARBA" id="ARBA00023157"/>
    </source>
</evidence>
<reference evidence="14" key="1">
    <citation type="journal article" date="2014" name="Proc. Natl. Acad. Sci. U.S.A.">
        <title>Extensive sampling of basidiomycete genomes demonstrates inadequacy of the white-rot/brown-rot paradigm for wood decay fungi.</title>
        <authorList>
            <person name="Riley R."/>
            <person name="Salamov A.A."/>
            <person name="Brown D.W."/>
            <person name="Nagy L.G."/>
            <person name="Floudas D."/>
            <person name="Held B.W."/>
            <person name="Levasseur A."/>
            <person name="Lombard V."/>
            <person name="Morin E."/>
            <person name="Otillar R."/>
            <person name="Lindquist E.A."/>
            <person name="Sun H."/>
            <person name="LaButti K.M."/>
            <person name="Schmutz J."/>
            <person name="Jabbour D."/>
            <person name="Luo H."/>
            <person name="Baker S.E."/>
            <person name="Pisabarro A.G."/>
            <person name="Walton J.D."/>
            <person name="Blanchette R.A."/>
            <person name="Henrissat B."/>
            <person name="Martin F."/>
            <person name="Cullen D."/>
            <person name="Hibbett D.S."/>
            <person name="Grigoriev I.V."/>
        </authorList>
    </citation>
    <scope>NUCLEOTIDE SEQUENCE [LARGE SCALE GENOMIC DNA]</scope>
    <source>
        <strain evidence="14">FD-172 SS1</strain>
    </source>
</reference>
<accession>A0A067MTX7</accession>
<evidence type="ECO:0000256" key="12">
    <source>
        <dbReference type="SAM" id="SignalP"/>
    </source>
</evidence>
<sequence>MRFEVIGVLSLAGLARAHIFAWHKAMYCLNGTTAGQDNANTNDAVNPLYDLPKSEWWFHATNGCNKFPPPAGVFLDLPAGGSFTVEMAENRAFTSLSYGGSKVTAWGDGKTHPEGYSITNLGGAAISGSGCLSSPNLHAKSESDVAGSAFAISYQSDLSKVTPENLVVFSVRYHTPYKRLASFDVPADMPACPSAGCICAWGWVPNKCGQANMYMGGYRCRVTNAKSTVPLAAAKPPVWCENNASACVQGAKQMVYWQQRDGNNIVTSGNEADGTPKSPGYNMKLGFTDGAQKNIFQK</sequence>
<proteinExistence type="inferred from homology"/>
<evidence type="ECO:0000256" key="8">
    <source>
        <dbReference type="ARBA" id="ARBA00023033"/>
    </source>
</evidence>
<feature type="signal peptide" evidence="12">
    <location>
        <begin position="1"/>
        <end position="17"/>
    </location>
</feature>
<evidence type="ECO:0000256" key="2">
    <source>
        <dbReference type="ARBA" id="ARBA00004613"/>
    </source>
</evidence>
<evidence type="ECO:0000256" key="7">
    <source>
        <dbReference type="ARBA" id="ARBA00023008"/>
    </source>
</evidence>
<evidence type="ECO:0000256" key="3">
    <source>
        <dbReference type="ARBA" id="ARBA00022525"/>
    </source>
</evidence>
<feature type="chain" id="PRO_5001645926" evidence="12">
    <location>
        <begin position="18"/>
        <end position="298"/>
    </location>
</feature>
<keyword evidence="14" id="KW-1185">Reference proteome</keyword>